<dbReference type="InterPro" id="IPR011009">
    <property type="entry name" value="Kinase-like_dom_sf"/>
</dbReference>
<dbReference type="GO" id="GO:0016301">
    <property type="term" value="F:kinase activity"/>
    <property type="evidence" value="ECO:0007669"/>
    <property type="project" value="UniProtKB-KW"/>
</dbReference>
<dbReference type="EMBL" id="JADEXQ010000038">
    <property type="protein sequence ID" value="MBE9030551.1"/>
    <property type="molecule type" value="Genomic_DNA"/>
</dbReference>
<evidence type="ECO:0000313" key="4">
    <source>
        <dbReference type="Proteomes" id="UP000625316"/>
    </source>
</evidence>
<dbReference type="PANTHER" id="PTHR10566">
    <property type="entry name" value="CHAPERONE-ACTIVITY OF BC1 COMPLEX CABC1 -RELATED"/>
    <property type="match status" value="1"/>
</dbReference>
<dbReference type="Proteomes" id="UP000625316">
    <property type="component" value="Unassembled WGS sequence"/>
</dbReference>
<organism evidence="3 4">
    <name type="scientific">Romeriopsis navalis LEGE 11480</name>
    <dbReference type="NCBI Taxonomy" id="2777977"/>
    <lineage>
        <taxon>Bacteria</taxon>
        <taxon>Bacillati</taxon>
        <taxon>Cyanobacteriota</taxon>
        <taxon>Cyanophyceae</taxon>
        <taxon>Leptolyngbyales</taxon>
        <taxon>Leptolyngbyaceae</taxon>
        <taxon>Romeriopsis</taxon>
        <taxon>Romeriopsis navalis</taxon>
    </lineage>
</organism>
<dbReference type="RefSeq" id="WP_264325381.1">
    <property type="nucleotide sequence ID" value="NZ_JADEXQ010000038.1"/>
</dbReference>
<name>A0A928VPK9_9CYAN</name>
<evidence type="ECO:0000259" key="2">
    <source>
        <dbReference type="Pfam" id="PF03109"/>
    </source>
</evidence>
<dbReference type="CDD" id="cd05121">
    <property type="entry name" value="ABC1_ADCK3-like"/>
    <property type="match status" value="1"/>
</dbReference>
<keyword evidence="3" id="KW-0808">Transferase</keyword>
<protein>
    <submittedName>
        <fullName evidence="3">AarF/ABC1/UbiB kinase family protein</fullName>
    </submittedName>
</protein>
<dbReference type="InterPro" id="IPR050154">
    <property type="entry name" value="UbiB_kinase"/>
</dbReference>
<evidence type="ECO:0000256" key="1">
    <source>
        <dbReference type="ARBA" id="ARBA00009670"/>
    </source>
</evidence>
<feature type="domain" description="ABC1 atypical kinase-like" evidence="2">
    <location>
        <begin position="101"/>
        <end position="354"/>
    </location>
</feature>
<sequence length="579" mass="65315">MANRPTAEFRRYDAAQIARFFRFQPWRPAWRAIKILVVFLSFILGLQIDSVMGRETGSQQARAEQIRKILTDLGPTFIKVGQALSTRPDLIPPDFLGELIKLQDQLPPFSNATAFAIIERDTDRAIDEIFAEISPNPIAAASLGQVYQAKLYSGEEVAVKVQRPNLKPVMMLDLYLMRWFAKQLGWLLPLNLGHDLTLIVDEFGIKLFEETDYENEGRNAERFEANFKDDPNVKVPKIYWDYCSRQVLVLEWIHGVKLTDTEAVKARGLDQDAIIQIGVTAGLRQLLEHGLFHADPHPGNLFALEADPASRTGISGRMAYIDFGMMDQLEEPMKETLVDAVVHLINKDYEELAQDFVNLGFLTKDTDIRPIIPALESVFDEVMGQSVGDFNFKVVTDKFSELMFDYPFRVPAKFALIIRSVVTQEGLALSLNPDFKIVEIAYPYVARRLLSGDSENLRRRLLEVLFKGGKFQWHRLENMIKIAQADGDFDVLPTAQLGMQFLMSEDGAYLRRLIVLSLTEDNRLHTEEVARLWALVKNDVKPDKIAGAAWNALLQFSTASAAGLIPAAISTLTRNQPGG</sequence>
<keyword evidence="4" id="KW-1185">Reference proteome</keyword>
<proteinExistence type="inferred from homology"/>
<dbReference type="Pfam" id="PF03109">
    <property type="entry name" value="ABC1"/>
    <property type="match status" value="1"/>
</dbReference>
<gene>
    <name evidence="3" type="ORF">IQ266_12505</name>
</gene>
<dbReference type="AlphaFoldDB" id="A0A928VPK9"/>
<comment type="caution">
    <text evidence="3">The sequence shown here is derived from an EMBL/GenBank/DDBJ whole genome shotgun (WGS) entry which is preliminary data.</text>
</comment>
<dbReference type="SUPFAM" id="SSF56112">
    <property type="entry name" value="Protein kinase-like (PK-like)"/>
    <property type="match status" value="1"/>
</dbReference>
<dbReference type="InterPro" id="IPR004147">
    <property type="entry name" value="ABC1_dom"/>
</dbReference>
<comment type="similarity">
    <text evidence="1">Belongs to the protein kinase superfamily. ADCK protein kinase family.</text>
</comment>
<keyword evidence="3" id="KW-0418">Kinase</keyword>
<reference evidence="3" key="1">
    <citation type="submission" date="2020-10" db="EMBL/GenBank/DDBJ databases">
        <authorList>
            <person name="Castelo-Branco R."/>
            <person name="Eusebio N."/>
            <person name="Adriana R."/>
            <person name="Vieira A."/>
            <person name="Brugerolle De Fraissinette N."/>
            <person name="Rezende De Castro R."/>
            <person name="Schneider M.P."/>
            <person name="Vasconcelos V."/>
            <person name="Leao P.N."/>
        </authorList>
    </citation>
    <scope>NUCLEOTIDE SEQUENCE</scope>
    <source>
        <strain evidence="3">LEGE 11480</strain>
    </source>
</reference>
<evidence type="ECO:0000313" key="3">
    <source>
        <dbReference type="EMBL" id="MBE9030551.1"/>
    </source>
</evidence>
<dbReference type="PANTHER" id="PTHR10566:SF128">
    <property type="entry name" value="UBIB DOMAIN CONTAINING KINASE"/>
    <property type="match status" value="1"/>
</dbReference>
<accession>A0A928VPK9</accession>